<feature type="transmembrane region" description="Helical" evidence="1">
    <location>
        <begin position="21"/>
        <end position="44"/>
    </location>
</feature>
<feature type="transmembrane region" description="Helical" evidence="1">
    <location>
        <begin position="155"/>
        <end position="175"/>
    </location>
</feature>
<feature type="transmembrane region" description="Helical" evidence="1">
    <location>
        <begin position="93"/>
        <end position="112"/>
    </location>
</feature>
<keyword evidence="1" id="KW-0812">Transmembrane</keyword>
<comment type="caution">
    <text evidence="2">The sequence shown here is derived from an EMBL/GenBank/DDBJ whole genome shotgun (WGS) entry which is preliminary data.</text>
</comment>
<feature type="transmembrane region" description="Helical" evidence="1">
    <location>
        <begin position="50"/>
        <end position="72"/>
    </location>
</feature>
<proteinExistence type="predicted"/>
<name>A0A8J7FJ01_9NEIS</name>
<dbReference type="AlphaFoldDB" id="A0A8J7FJ01"/>
<dbReference type="RefSeq" id="WP_194116727.1">
    <property type="nucleotide sequence ID" value="NZ_JADFUA010000007.1"/>
</dbReference>
<accession>A0A8J7FJ01</accession>
<dbReference type="Proteomes" id="UP000604481">
    <property type="component" value="Unassembled WGS sequence"/>
</dbReference>
<evidence type="ECO:0000313" key="3">
    <source>
        <dbReference type="Proteomes" id="UP000604481"/>
    </source>
</evidence>
<gene>
    <name evidence="2" type="ORF">INR99_12740</name>
</gene>
<dbReference type="EMBL" id="JADFUA010000007">
    <property type="protein sequence ID" value="MBE9610210.1"/>
    <property type="molecule type" value="Genomic_DNA"/>
</dbReference>
<protein>
    <submittedName>
        <fullName evidence="2">Uncharacterized protein</fullName>
    </submittedName>
</protein>
<evidence type="ECO:0000256" key="1">
    <source>
        <dbReference type="SAM" id="Phobius"/>
    </source>
</evidence>
<evidence type="ECO:0000313" key="2">
    <source>
        <dbReference type="EMBL" id="MBE9610210.1"/>
    </source>
</evidence>
<keyword evidence="1" id="KW-0472">Membrane</keyword>
<keyword evidence="3" id="KW-1185">Reference proteome</keyword>
<reference evidence="2 3" key="1">
    <citation type="submission" date="2020-10" db="EMBL/GenBank/DDBJ databases">
        <title>The genome sequence of Chitinilyticum litopenaei 4Y14.</title>
        <authorList>
            <person name="Liu Y."/>
        </authorList>
    </citation>
    <scope>NUCLEOTIDE SEQUENCE [LARGE SCALE GENOMIC DNA]</scope>
    <source>
        <strain evidence="2 3">4Y14</strain>
    </source>
</reference>
<organism evidence="2 3">
    <name type="scientific">Chitinilyticum piscinae</name>
    <dbReference type="NCBI Taxonomy" id="2866724"/>
    <lineage>
        <taxon>Bacteria</taxon>
        <taxon>Pseudomonadati</taxon>
        <taxon>Pseudomonadota</taxon>
        <taxon>Betaproteobacteria</taxon>
        <taxon>Neisseriales</taxon>
        <taxon>Chitinibacteraceae</taxon>
        <taxon>Chitinilyticum</taxon>
    </lineage>
</organism>
<keyword evidence="1" id="KW-1133">Transmembrane helix</keyword>
<feature type="transmembrane region" description="Helical" evidence="1">
    <location>
        <begin position="124"/>
        <end position="143"/>
    </location>
</feature>
<sequence>MNRQHTLPAAIWHSSQAILLLVAHLILLGLVAPQLPFLLLAAFWPDALPYITTGCRTALGSLLVLLLLGWHYRTRRSAISNSRPEWWPFADRLMQALAVILTLILLGAWLLGTREWFTRPDARSSLPFPLLIQIACLAGLAALWPQTGAVRPRQLALLIAVLSLLFATFSQQFGWHLDYESWIRHGMP</sequence>